<evidence type="ECO:0000256" key="6">
    <source>
        <dbReference type="ARBA" id="ARBA00022741"/>
    </source>
</evidence>
<dbReference type="EC" id="5.1.99.6" evidence="19"/>
<feature type="binding site" evidence="18">
    <location>
        <position position="156"/>
    </location>
    <ligand>
        <name>K(+)</name>
        <dbReference type="ChEBI" id="CHEBI:29103"/>
    </ligand>
</feature>
<keyword evidence="5 18" id="KW-0479">Metal-binding</keyword>
<sequence length="476" mass="47340">MVTGYYTAAQIRDAEAATGDLLSGGVLMARAANAVAAQVSAELRERTGGVYGRRVLLVVGAGNNGGDALYAGVRLRRRGVRVDALLLDPDHAHGAGLAAFRRAGGRVSATVPDELDIAVDAVVGLGGRGPLRPPAAEVFARIADTGAAVLSVDLPSGVDPDTGVVNTPSVRADVCVTFGAPRLAHLLAAPACGRVVVADIGIPVPAAQVTSPSDAEVAALWPLPGPGDDKYSQGVVGVIAGSAVFPGAAVLATSAAVAATSGMTRYVGPAVDEVLAKSPEVVAASTVADAGRVQAWAIGPGIGTGEQAHDLLADVLGTDLPTLIDADGLTVLARAPELLADRTAPTLLTPHAGEFARLAGAEPGPDRLSAVRGLAERLGVTVLLKGRITLVADPDGRVSGNDAESSWAATAGAGDVLTGIAGSLLAAGLPARSAGVCAARVHARAAALASGGAPISAAALRDAVAPTLRRLLDLRE</sequence>
<keyword evidence="11 18" id="KW-0413">Isomerase</keyword>
<comment type="catalytic activity">
    <reaction evidence="2 18 19">
        <text>(6R)-NADPHX = (6S)-NADPHX</text>
        <dbReference type="Rhea" id="RHEA:32227"/>
        <dbReference type="ChEBI" id="CHEBI:64076"/>
        <dbReference type="ChEBI" id="CHEBI:64077"/>
        <dbReference type="EC" id="5.1.99.6"/>
    </reaction>
</comment>
<feature type="binding site" evidence="18">
    <location>
        <begin position="124"/>
        <end position="130"/>
    </location>
    <ligand>
        <name>(6S)-NADPHX</name>
        <dbReference type="ChEBI" id="CHEBI:64076"/>
    </ligand>
</feature>
<keyword evidence="6 17" id="KW-0547">Nucleotide-binding</keyword>
<proteinExistence type="inferred from homology"/>
<evidence type="ECO:0000256" key="11">
    <source>
        <dbReference type="ARBA" id="ARBA00023235"/>
    </source>
</evidence>
<comment type="subunit">
    <text evidence="17">Homotetramer.</text>
</comment>
<accession>A0ABN3HEZ8</accession>
<dbReference type="InterPro" id="IPR000631">
    <property type="entry name" value="CARKD"/>
</dbReference>
<dbReference type="RefSeq" id="WP_346075954.1">
    <property type="nucleotide sequence ID" value="NZ_BAAARB010000007.1"/>
</dbReference>
<feature type="binding site" evidence="18">
    <location>
        <position position="153"/>
    </location>
    <ligand>
        <name>(6S)-NADPHX</name>
        <dbReference type="ChEBI" id="CHEBI:64076"/>
    </ligand>
</feature>
<dbReference type="InterPro" id="IPR036652">
    <property type="entry name" value="YjeF_N_dom_sf"/>
</dbReference>
<gene>
    <name evidence="17" type="primary">nnrD</name>
    <name evidence="18" type="synonym">nnrE</name>
    <name evidence="22" type="ORF">GCM10009855_17470</name>
</gene>
<keyword evidence="10 17" id="KW-0520">NAD</keyword>
<comment type="similarity">
    <text evidence="17">Belongs to the NnrD/CARKD family.</text>
</comment>
<feature type="domain" description="YjeF N-terminal" evidence="21">
    <location>
        <begin position="11"/>
        <end position="208"/>
    </location>
</feature>
<comment type="catalytic activity">
    <reaction evidence="15 17 19">
        <text>(6S)-NADHX + ADP = AMP + phosphate + NADH + H(+)</text>
        <dbReference type="Rhea" id="RHEA:32223"/>
        <dbReference type="ChEBI" id="CHEBI:15378"/>
        <dbReference type="ChEBI" id="CHEBI:43474"/>
        <dbReference type="ChEBI" id="CHEBI:57945"/>
        <dbReference type="ChEBI" id="CHEBI:64074"/>
        <dbReference type="ChEBI" id="CHEBI:456215"/>
        <dbReference type="ChEBI" id="CHEBI:456216"/>
        <dbReference type="EC" id="4.2.1.136"/>
    </reaction>
</comment>
<dbReference type="NCBIfam" id="TIGR00196">
    <property type="entry name" value="yjeF_cterm"/>
    <property type="match status" value="1"/>
</dbReference>
<dbReference type="Pfam" id="PF03853">
    <property type="entry name" value="YjeF_N"/>
    <property type="match status" value="1"/>
</dbReference>
<feature type="binding site" evidence="17">
    <location>
        <position position="248"/>
    </location>
    <ligand>
        <name>(6S)-NADPHX</name>
        <dbReference type="ChEBI" id="CHEBI:64076"/>
    </ligand>
</feature>
<dbReference type="Pfam" id="PF01256">
    <property type="entry name" value="Carb_kinase"/>
    <property type="match status" value="1"/>
</dbReference>
<name>A0ABN3HEZ8_9ACTN</name>
<evidence type="ECO:0000256" key="13">
    <source>
        <dbReference type="ARBA" id="ARBA00023268"/>
    </source>
</evidence>
<feature type="domain" description="YjeF C-terminal" evidence="20">
    <location>
        <begin position="213"/>
        <end position="471"/>
    </location>
</feature>
<evidence type="ECO:0000256" key="18">
    <source>
        <dbReference type="HAMAP-Rule" id="MF_01966"/>
    </source>
</evidence>
<dbReference type="PANTHER" id="PTHR12592:SF0">
    <property type="entry name" value="ATP-DEPENDENT (S)-NAD(P)H-HYDRATE DEHYDRATASE"/>
    <property type="match status" value="1"/>
</dbReference>
<feature type="binding site" evidence="17">
    <location>
        <position position="351"/>
    </location>
    <ligand>
        <name>(6S)-NADPHX</name>
        <dbReference type="ChEBI" id="CHEBI:64076"/>
    </ligand>
</feature>
<comment type="catalytic activity">
    <reaction evidence="16 17 19">
        <text>(6S)-NADPHX + ADP = AMP + phosphate + NADPH + H(+)</text>
        <dbReference type="Rhea" id="RHEA:32235"/>
        <dbReference type="ChEBI" id="CHEBI:15378"/>
        <dbReference type="ChEBI" id="CHEBI:43474"/>
        <dbReference type="ChEBI" id="CHEBI:57783"/>
        <dbReference type="ChEBI" id="CHEBI:64076"/>
        <dbReference type="ChEBI" id="CHEBI:456215"/>
        <dbReference type="ChEBI" id="CHEBI:456216"/>
        <dbReference type="EC" id="4.2.1.136"/>
    </reaction>
</comment>
<evidence type="ECO:0000256" key="8">
    <source>
        <dbReference type="ARBA" id="ARBA00022857"/>
    </source>
</evidence>
<dbReference type="Gene3D" id="3.40.50.10260">
    <property type="entry name" value="YjeF N-terminal domain"/>
    <property type="match status" value="1"/>
</dbReference>
<protein>
    <recommendedName>
        <fullName evidence="19">Bifunctional NAD(P)H-hydrate repair enzyme</fullName>
    </recommendedName>
    <alternativeName>
        <fullName evidence="19">Nicotinamide nucleotide repair protein</fullName>
    </alternativeName>
    <domain>
        <recommendedName>
            <fullName evidence="19">ADP-dependent (S)-NAD(P)H-hydrate dehydratase</fullName>
            <ecNumber evidence="19">4.2.1.136</ecNumber>
        </recommendedName>
        <alternativeName>
            <fullName evidence="19">ADP-dependent NAD(P)HX dehydratase</fullName>
        </alternativeName>
    </domain>
    <domain>
        <recommendedName>
            <fullName evidence="19">NAD(P)H-hydrate epimerase</fullName>
            <ecNumber evidence="19">5.1.99.6</ecNumber>
        </recommendedName>
    </domain>
</protein>
<keyword evidence="13" id="KW-0511">Multifunctional enzyme</keyword>
<dbReference type="EC" id="4.2.1.136" evidence="19"/>
<feature type="binding site" evidence="17">
    <location>
        <position position="415"/>
    </location>
    <ligand>
        <name>(6S)-NADPHX</name>
        <dbReference type="ChEBI" id="CHEBI:64076"/>
    </ligand>
</feature>
<dbReference type="InterPro" id="IPR029056">
    <property type="entry name" value="Ribokinase-like"/>
</dbReference>
<evidence type="ECO:0000256" key="3">
    <source>
        <dbReference type="ARBA" id="ARBA00006001"/>
    </source>
</evidence>
<comment type="catalytic activity">
    <reaction evidence="1 18 19">
        <text>(6R)-NADHX = (6S)-NADHX</text>
        <dbReference type="Rhea" id="RHEA:32215"/>
        <dbReference type="ChEBI" id="CHEBI:64074"/>
        <dbReference type="ChEBI" id="CHEBI:64075"/>
        <dbReference type="EC" id="5.1.99.6"/>
    </reaction>
</comment>
<evidence type="ECO:0000256" key="14">
    <source>
        <dbReference type="ARBA" id="ARBA00025153"/>
    </source>
</evidence>
<comment type="similarity">
    <text evidence="18">Belongs to the NnrE/AIBP family.</text>
</comment>
<keyword evidence="8 17" id="KW-0521">NADP</keyword>
<evidence type="ECO:0000313" key="23">
    <source>
        <dbReference type="Proteomes" id="UP001501170"/>
    </source>
</evidence>
<evidence type="ECO:0000256" key="19">
    <source>
        <dbReference type="PIRNR" id="PIRNR017184"/>
    </source>
</evidence>
<comment type="similarity">
    <text evidence="4 19">In the C-terminal section; belongs to the NnrD/CARKD family.</text>
</comment>
<feature type="binding site" evidence="18">
    <location>
        <begin position="63"/>
        <end position="67"/>
    </location>
    <ligand>
        <name>(6S)-NADPHX</name>
        <dbReference type="ChEBI" id="CHEBI:64076"/>
    </ligand>
</feature>
<evidence type="ECO:0000256" key="15">
    <source>
        <dbReference type="ARBA" id="ARBA00048238"/>
    </source>
</evidence>
<dbReference type="PROSITE" id="PS51383">
    <property type="entry name" value="YJEF_C_3"/>
    <property type="match status" value="1"/>
</dbReference>
<evidence type="ECO:0000256" key="10">
    <source>
        <dbReference type="ARBA" id="ARBA00023027"/>
    </source>
</evidence>
<keyword evidence="12 17" id="KW-0456">Lyase</keyword>
<evidence type="ECO:0000313" key="22">
    <source>
        <dbReference type="EMBL" id="GAA2378300.1"/>
    </source>
</evidence>
<dbReference type="InterPro" id="IPR004443">
    <property type="entry name" value="YjeF_N_dom"/>
</dbReference>
<evidence type="ECO:0000256" key="16">
    <source>
        <dbReference type="ARBA" id="ARBA00049209"/>
    </source>
</evidence>
<dbReference type="InterPro" id="IPR030677">
    <property type="entry name" value="Nnr"/>
</dbReference>
<dbReference type="SUPFAM" id="SSF53613">
    <property type="entry name" value="Ribokinase-like"/>
    <property type="match status" value="1"/>
</dbReference>
<keyword evidence="23" id="KW-1185">Reference proteome</keyword>
<dbReference type="SUPFAM" id="SSF64153">
    <property type="entry name" value="YjeF N-terminal domain-like"/>
    <property type="match status" value="1"/>
</dbReference>
<keyword evidence="9 18" id="KW-0630">Potassium</keyword>
<keyword evidence="7 17" id="KW-0067">ATP-binding</keyword>
<feature type="binding site" evidence="18">
    <location>
        <position position="120"/>
    </location>
    <ligand>
        <name>K(+)</name>
        <dbReference type="ChEBI" id="CHEBI:29103"/>
    </ligand>
</feature>
<comment type="function">
    <text evidence="18">Catalyzes the epimerization of the S- and R-forms of NAD(P)HX, a damaged form of NAD(P)H that is a result of enzymatic or heat-dependent hydration. This is a prerequisite for the S-specific NAD(P)H-hydrate dehydratase to allow the repair of both epimers of NAD(P)HX.</text>
</comment>
<evidence type="ECO:0000256" key="17">
    <source>
        <dbReference type="HAMAP-Rule" id="MF_01965"/>
    </source>
</evidence>
<dbReference type="EMBL" id="BAAARB010000007">
    <property type="protein sequence ID" value="GAA2378300.1"/>
    <property type="molecule type" value="Genomic_DNA"/>
</dbReference>
<comment type="cofactor">
    <cofactor evidence="17">
        <name>Mg(2+)</name>
        <dbReference type="ChEBI" id="CHEBI:18420"/>
    </cofactor>
</comment>
<feature type="binding site" evidence="17">
    <location>
        <position position="301"/>
    </location>
    <ligand>
        <name>(6S)-NADPHX</name>
        <dbReference type="ChEBI" id="CHEBI:64076"/>
    </ligand>
</feature>
<feature type="binding site" evidence="17">
    <location>
        <position position="414"/>
    </location>
    <ligand>
        <name>AMP</name>
        <dbReference type="ChEBI" id="CHEBI:456215"/>
    </ligand>
</feature>
<evidence type="ECO:0000256" key="4">
    <source>
        <dbReference type="ARBA" id="ARBA00009524"/>
    </source>
</evidence>
<reference evidence="22 23" key="1">
    <citation type="journal article" date="2019" name="Int. J. Syst. Evol. Microbiol.">
        <title>The Global Catalogue of Microorganisms (GCM) 10K type strain sequencing project: providing services to taxonomists for standard genome sequencing and annotation.</title>
        <authorList>
            <consortium name="The Broad Institute Genomics Platform"/>
            <consortium name="The Broad Institute Genome Sequencing Center for Infectious Disease"/>
            <person name="Wu L."/>
            <person name="Ma J."/>
        </authorList>
    </citation>
    <scope>NUCLEOTIDE SEQUENCE [LARGE SCALE GENOMIC DNA]</scope>
    <source>
        <strain evidence="22 23">JCM 16227</strain>
    </source>
</reference>
<comment type="function">
    <text evidence="14 19">Bifunctional enzyme that catalyzes the epimerization of the S- and R-forms of NAD(P)HX and the dehydration of the S-form of NAD(P)HX at the expense of ADP, which is converted to AMP. This allows the repair of both epimers of NAD(P)HX, a damaged form of NAD(P)H that is a result of enzymatic or heat-dependent hydration.</text>
</comment>
<organism evidence="22 23">
    <name type="scientific">Gordonia cholesterolivorans</name>
    <dbReference type="NCBI Taxonomy" id="559625"/>
    <lineage>
        <taxon>Bacteria</taxon>
        <taxon>Bacillati</taxon>
        <taxon>Actinomycetota</taxon>
        <taxon>Actinomycetes</taxon>
        <taxon>Mycobacteriales</taxon>
        <taxon>Gordoniaceae</taxon>
        <taxon>Gordonia</taxon>
    </lineage>
</organism>
<comment type="caution">
    <text evidence="22">The sequence shown here is derived from an EMBL/GenBank/DDBJ whole genome shotgun (WGS) entry which is preliminary data.</text>
</comment>
<evidence type="ECO:0000256" key="7">
    <source>
        <dbReference type="ARBA" id="ARBA00022840"/>
    </source>
</evidence>
<dbReference type="CDD" id="cd01171">
    <property type="entry name" value="YXKO-related"/>
    <property type="match status" value="1"/>
</dbReference>
<comment type="similarity">
    <text evidence="3 19">In the N-terminal section; belongs to the NnrE/AIBP family.</text>
</comment>
<feature type="binding site" evidence="17">
    <location>
        <begin position="385"/>
        <end position="389"/>
    </location>
    <ligand>
        <name>AMP</name>
        <dbReference type="ChEBI" id="CHEBI:456215"/>
    </ligand>
</feature>
<evidence type="ECO:0000256" key="1">
    <source>
        <dbReference type="ARBA" id="ARBA00000013"/>
    </source>
</evidence>
<comment type="cofactor">
    <cofactor evidence="18 19">
        <name>K(+)</name>
        <dbReference type="ChEBI" id="CHEBI:29103"/>
    </cofactor>
    <text evidence="18 19">Binds 1 potassium ion per subunit.</text>
</comment>
<evidence type="ECO:0000259" key="21">
    <source>
        <dbReference type="PROSITE" id="PS51385"/>
    </source>
</evidence>
<evidence type="ECO:0000256" key="2">
    <source>
        <dbReference type="ARBA" id="ARBA00000909"/>
    </source>
</evidence>
<dbReference type="NCBIfam" id="TIGR00197">
    <property type="entry name" value="yjeF_nterm"/>
    <property type="match status" value="1"/>
</dbReference>
<dbReference type="Gene3D" id="3.40.1190.20">
    <property type="match status" value="1"/>
</dbReference>
<evidence type="ECO:0000256" key="5">
    <source>
        <dbReference type="ARBA" id="ARBA00022723"/>
    </source>
</evidence>
<comment type="function">
    <text evidence="17">Catalyzes the dehydration of the S-form of NAD(P)HX at the expense of ADP, which is converted to AMP. Together with NAD(P)HX epimerase, which catalyzes the epimerization of the S- and R-forms, the enzyme allows the repair of both epimers of NAD(P)HX, a damaged form of NAD(P)H that is a result of enzymatic or heat-dependent hydration.</text>
</comment>
<evidence type="ECO:0000256" key="9">
    <source>
        <dbReference type="ARBA" id="ARBA00022958"/>
    </source>
</evidence>
<dbReference type="HAMAP" id="MF_01965">
    <property type="entry name" value="NADHX_dehydratase"/>
    <property type="match status" value="1"/>
</dbReference>
<dbReference type="HAMAP" id="MF_01966">
    <property type="entry name" value="NADHX_epimerase"/>
    <property type="match status" value="1"/>
</dbReference>
<evidence type="ECO:0000259" key="20">
    <source>
        <dbReference type="PROSITE" id="PS51383"/>
    </source>
</evidence>
<evidence type="ECO:0000256" key="12">
    <source>
        <dbReference type="ARBA" id="ARBA00023239"/>
    </source>
</evidence>
<comment type="caution">
    <text evidence="18">Lacks conserved residue(s) required for the propagation of feature annotation.</text>
</comment>
<dbReference type="PIRSF" id="PIRSF017184">
    <property type="entry name" value="Nnr"/>
    <property type="match status" value="1"/>
</dbReference>
<feature type="binding site" evidence="18">
    <location>
        <position position="64"/>
    </location>
    <ligand>
        <name>K(+)</name>
        <dbReference type="ChEBI" id="CHEBI:29103"/>
    </ligand>
</feature>
<dbReference type="PANTHER" id="PTHR12592">
    <property type="entry name" value="ATP-DEPENDENT (S)-NAD(P)H-HYDRATE DEHYDRATASE FAMILY MEMBER"/>
    <property type="match status" value="1"/>
</dbReference>
<dbReference type="Proteomes" id="UP001501170">
    <property type="component" value="Unassembled WGS sequence"/>
</dbReference>
<dbReference type="PROSITE" id="PS51385">
    <property type="entry name" value="YJEF_N"/>
    <property type="match status" value="1"/>
</dbReference>